<feature type="transmembrane region" description="Helical" evidence="1">
    <location>
        <begin position="9"/>
        <end position="30"/>
    </location>
</feature>
<keyword evidence="3" id="KW-1185">Reference proteome</keyword>
<protein>
    <submittedName>
        <fullName evidence="2">Interphotoreceptor matrix proteoglycan 2-like isoform X1</fullName>
    </submittedName>
</protein>
<sequence length="250" mass="28822">MTIQFETSLIMLLITYVYKIFFCMIFSYLYKNLASEVNQKGFGQTQSLHIVQIPINMILLKERNMQIEIDDEGVESDEEELPIVLDDECVEGDEEELPIVLDDEGVEGDVEELPIVLDDEGDDGDVEELPIVLDDEGVEGDEEELPIVLDDEGDDGDVEELPIVLDDEELVLHIINIVPKILIKIKIFIFLISKIKLNLCIIYVSLQEIFLLKSQILIYQTFNHFQNFTSIFYVKLQIFLKFDIKNRIAE</sequence>
<dbReference type="Proteomes" id="UP000276133">
    <property type="component" value="Unassembled WGS sequence"/>
</dbReference>
<evidence type="ECO:0000313" key="2">
    <source>
        <dbReference type="EMBL" id="RMZ96837.1"/>
    </source>
</evidence>
<dbReference type="AlphaFoldDB" id="A0A3M7PDM8"/>
<keyword evidence="1" id="KW-1133">Transmembrane helix</keyword>
<gene>
    <name evidence="2" type="ORF">BpHYR1_011647</name>
</gene>
<proteinExistence type="predicted"/>
<comment type="caution">
    <text evidence="2">The sequence shown here is derived from an EMBL/GenBank/DDBJ whole genome shotgun (WGS) entry which is preliminary data.</text>
</comment>
<accession>A0A3M7PDM8</accession>
<evidence type="ECO:0000256" key="1">
    <source>
        <dbReference type="SAM" id="Phobius"/>
    </source>
</evidence>
<keyword evidence="1" id="KW-0812">Transmembrane</keyword>
<evidence type="ECO:0000313" key="3">
    <source>
        <dbReference type="Proteomes" id="UP000276133"/>
    </source>
</evidence>
<name>A0A3M7PDM8_BRAPC</name>
<keyword evidence="1" id="KW-0472">Membrane</keyword>
<reference evidence="2 3" key="1">
    <citation type="journal article" date="2018" name="Sci. Rep.">
        <title>Genomic signatures of local adaptation to the degree of environmental predictability in rotifers.</title>
        <authorList>
            <person name="Franch-Gras L."/>
            <person name="Hahn C."/>
            <person name="Garcia-Roger E.M."/>
            <person name="Carmona M.J."/>
            <person name="Serra M."/>
            <person name="Gomez A."/>
        </authorList>
    </citation>
    <scope>NUCLEOTIDE SEQUENCE [LARGE SCALE GENOMIC DNA]</scope>
    <source>
        <strain evidence="2">HYR1</strain>
    </source>
</reference>
<organism evidence="2 3">
    <name type="scientific">Brachionus plicatilis</name>
    <name type="common">Marine rotifer</name>
    <name type="synonym">Brachionus muelleri</name>
    <dbReference type="NCBI Taxonomy" id="10195"/>
    <lineage>
        <taxon>Eukaryota</taxon>
        <taxon>Metazoa</taxon>
        <taxon>Spiralia</taxon>
        <taxon>Gnathifera</taxon>
        <taxon>Rotifera</taxon>
        <taxon>Eurotatoria</taxon>
        <taxon>Monogononta</taxon>
        <taxon>Pseudotrocha</taxon>
        <taxon>Ploima</taxon>
        <taxon>Brachionidae</taxon>
        <taxon>Brachionus</taxon>
    </lineage>
</organism>
<dbReference type="EMBL" id="REGN01011852">
    <property type="protein sequence ID" value="RMZ96837.1"/>
    <property type="molecule type" value="Genomic_DNA"/>
</dbReference>
<keyword evidence="2" id="KW-0675">Receptor</keyword>